<feature type="compositionally biased region" description="Polar residues" evidence="8">
    <location>
        <begin position="186"/>
        <end position="200"/>
    </location>
</feature>
<dbReference type="Gene3D" id="1.20.58.2220">
    <property type="entry name" value="Formin, FH2 domain"/>
    <property type="match status" value="1"/>
</dbReference>
<evidence type="ECO:0000256" key="5">
    <source>
        <dbReference type="ARBA" id="ARBA00023136"/>
    </source>
</evidence>
<evidence type="ECO:0000256" key="7">
    <source>
        <dbReference type="RuleBase" id="RU361260"/>
    </source>
</evidence>
<dbReference type="InterPro" id="IPR027643">
    <property type="entry name" value="Formin-like_plant"/>
</dbReference>
<evidence type="ECO:0000256" key="10">
    <source>
        <dbReference type="SAM" id="SignalP"/>
    </source>
</evidence>
<feature type="compositionally biased region" description="Polar residues" evidence="8">
    <location>
        <begin position="369"/>
        <end position="384"/>
    </location>
</feature>
<keyword evidence="4 9" id="KW-1133">Transmembrane helix</keyword>
<dbReference type="InterPro" id="IPR015425">
    <property type="entry name" value="FH2_Formin"/>
</dbReference>
<feature type="region of interest" description="Disordered" evidence="8">
    <location>
        <begin position="252"/>
        <end position="389"/>
    </location>
</feature>
<feature type="signal peptide" evidence="10">
    <location>
        <begin position="1"/>
        <end position="28"/>
    </location>
</feature>
<feature type="region of interest" description="Disordered" evidence="8">
    <location>
        <begin position="71"/>
        <end position="134"/>
    </location>
</feature>
<sequence length="888" mass="98476">MGMATRCILLLLSVSVMFLLFNFEVLEGALRLAGHDETWIDGSAATTHDIIDHFGFLPRFRMLIGLHHHRHRGHRRSSAAPAPSPAPTHEARSSSAPAPHFHPHRMRMPSARHHSHIAPARSSVRRLGDGRHHTRPPKAAIVALAVVGACLLALGVAIAAMSLRRSRKLRKGCSKPFKLFCHGSRAQRSPSATRKVSSHPSPDPLYLSSAVQCHENYPILKQSSESKSLSIISTSSKSIELITSDHTVRIQNSPQSDEAESFHSIPCSPSSTGSITELPLHIHDKTMTSPFPSSPHTDNSPSNCSYRSFSPDYKSHLPPASNHFSVHGTSQSPSEELDAEKPEVNRQVIVKTNDVSGLTERHEAPKEAQANSKFCNPPEINSPSSHKDASFYHMDASASRTTIASTMSNTKESTASSTEGAKHQMPSAMTVPISPPPPPPPKRSPPSLAWKSSGQPPLPPALPLQIHVGKDGSPLPKLKPLHWDKVRAAPNRSMVWNDIRSNSFEFEFDEQMIKSLFAYNFQGLVKDEDATSRTLPTTKHVIEHHRLQNTTILLKTLNATTEQVHNAIAQGTGLSVQQLEALVKMKPTKEEEEKLLVYDDDIDMLDPAEKFVKLLLAIPLAFQRMEVMLYKETFDDEVVHIKMSFAMIEGACTELRSSKLLLRLLEAVLKTGNRMNIGTLRGGANAFRLDALLKLADVRGADGKTTLLHFVLQELARSKGSKAAEKLGETPRSCHATLAEREEYCKTGTEFVTELSNELGNVKKVASIDLDTMMKSISNLSRGLAQLRDLIEKDLPRNDKNKEFLQYMSTFLNYAENTMQELEVGKAQVLHHVGELTEYYHGEVGKDEPNLLHIFVIIKDFLGLLHRVCREMRGKKQNQPLNLVLPLR</sequence>
<feature type="region of interest" description="Disordered" evidence="8">
    <location>
        <begin position="184"/>
        <end position="203"/>
    </location>
</feature>
<evidence type="ECO:0000256" key="2">
    <source>
        <dbReference type="ARBA" id="ARBA00022692"/>
    </source>
</evidence>
<name>A0AAD8QT86_LOLMU</name>
<keyword evidence="13" id="KW-1185">Reference proteome</keyword>
<keyword evidence="5 9" id="KW-0472">Membrane</keyword>
<feature type="compositionally biased region" description="Polar residues" evidence="8">
    <location>
        <begin position="322"/>
        <end position="334"/>
    </location>
</feature>
<dbReference type="InterPro" id="IPR042201">
    <property type="entry name" value="FH2_Formin_sf"/>
</dbReference>
<dbReference type="PROSITE" id="PS51444">
    <property type="entry name" value="FH2"/>
    <property type="match status" value="1"/>
</dbReference>
<dbReference type="GO" id="GO:0051015">
    <property type="term" value="F:actin filament binding"/>
    <property type="evidence" value="ECO:0007669"/>
    <property type="project" value="InterPro"/>
</dbReference>
<evidence type="ECO:0000256" key="1">
    <source>
        <dbReference type="ARBA" id="ARBA00004167"/>
    </source>
</evidence>
<evidence type="ECO:0000256" key="9">
    <source>
        <dbReference type="SAM" id="Phobius"/>
    </source>
</evidence>
<evidence type="ECO:0000256" key="4">
    <source>
        <dbReference type="ARBA" id="ARBA00022989"/>
    </source>
</evidence>
<protein>
    <recommendedName>
        <fullName evidence="7">Formin-like protein</fullName>
    </recommendedName>
</protein>
<feature type="domain" description="FH2" evidence="11">
    <location>
        <begin position="468"/>
        <end position="888"/>
    </location>
</feature>
<dbReference type="GO" id="GO:0045010">
    <property type="term" value="P:actin nucleation"/>
    <property type="evidence" value="ECO:0007669"/>
    <property type="project" value="InterPro"/>
</dbReference>
<comment type="similarity">
    <text evidence="6">Belongs to the formin-like family. Class-I subfamily.</text>
</comment>
<feature type="compositionally biased region" description="Polar residues" evidence="8">
    <location>
        <begin position="404"/>
        <end position="419"/>
    </location>
</feature>
<dbReference type="AlphaFoldDB" id="A0AAD8QT86"/>
<gene>
    <name evidence="12" type="ORF">QYE76_031454</name>
</gene>
<keyword evidence="3 10" id="KW-0732">Signal</keyword>
<dbReference type="EMBL" id="JAUUTY010000007">
    <property type="protein sequence ID" value="KAK1607781.1"/>
    <property type="molecule type" value="Genomic_DNA"/>
</dbReference>
<feature type="chain" id="PRO_5042292654" description="Formin-like protein" evidence="10">
    <location>
        <begin position="29"/>
        <end position="888"/>
    </location>
</feature>
<dbReference type="PANTHER" id="PTHR23213">
    <property type="entry name" value="FORMIN-RELATED"/>
    <property type="match status" value="1"/>
</dbReference>
<proteinExistence type="inferred from homology"/>
<feature type="transmembrane region" description="Helical" evidence="9">
    <location>
        <begin position="139"/>
        <end position="161"/>
    </location>
</feature>
<dbReference type="Proteomes" id="UP001231189">
    <property type="component" value="Unassembled WGS sequence"/>
</dbReference>
<feature type="compositionally biased region" description="Polar residues" evidence="8">
    <location>
        <begin position="287"/>
        <end position="308"/>
    </location>
</feature>
<dbReference type="SUPFAM" id="SSF101447">
    <property type="entry name" value="Formin homology 2 domain (FH2 domain)"/>
    <property type="match status" value="1"/>
</dbReference>
<dbReference type="SMART" id="SM00498">
    <property type="entry name" value="FH2"/>
    <property type="match status" value="1"/>
</dbReference>
<keyword evidence="2 9" id="KW-0812">Transmembrane</keyword>
<evidence type="ECO:0000259" key="11">
    <source>
        <dbReference type="PROSITE" id="PS51444"/>
    </source>
</evidence>
<evidence type="ECO:0000256" key="8">
    <source>
        <dbReference type="SAM" id="MobiDB-lite"/>
    </source>
</evidence>
<comment type="caution">
    <text evidence="12">The sequence shown here is derived from an EMBL/GenBank/DDBJ whole genome shotgun (WGS) entry which is preliminary data.</text>
</comment>
<dbReference type="Pfam" id="PF02181">
    <property type="entry name" value="FH2"/>
    <property type="match status" value="1"/>
</dbReference>
<feature type="region of interest" description="Disordered" evidence="8">
    <location>
        <begin position="404"/>
        <end position="464"/>
    </location>
</feature>
<accession>A0AAD8QT86</accession>
<dbReference type="GO" id="GO:0016020">
    <property type="term" value="C:membrane"/>
    <property type="evidence" value="ECO:0007669"/>
    <property type="project" value="UniProtKB-SubCell"/>
</dbReference>
<evidence type="ECO:0000313" key="13">
    <source>
        <dbReference type="Proteomes" id="UP001231189"/>
    </source>
</evidence>
<evidence type="ECO:0000256" key="3">
    <source>
        <dbReference type="ARBA" id="ARBA00022729"/>
    </source>
</evidence>
<reference evidence="12" key="1">
    <citation type="submission" date="2023-07" db="EMBL/GenBank/DDBJ databases">
        <title>A chromosome-level genome assembly of Lolium multiflorum.</title>
        <authorList>
            <person name="Chen Y."/>
            <person name="Copetti D."/>
            <person name="Kolliker R."/>
            <person name="Studer B."/>
        </authorList>
    </citation>
    <scope>NUCLEOTIDE SEQUENCE</scope>
    <source>
        <strain evidence="12">02402/16</strain>
        <tissue evidence="12">Leaf</tissue>
    </source>
</reference>
<feature type="compositionally biased region" description="Pro residues" evidence="8">
    <location>
        <begin position="433"/>
        <end position="444"/>
    </location>
</feature>
<feature type="compositionally biased region" description="Basic residues" evidence="8">
    <location>
        <begin position="101"/>
        <end position="116"/>
    </location>
</feature>
<dbReference type="PANTHER" id="PTHR23213:SF177">
    <property type="entry name" value="FORMIN-LIKE PROTEIN 11"/>
    <property type="match status" value="1"/>
</dbReference>
<evidence type="ECO:0000313" key="12">
    <source>
        <dbReference type="EMBL" id="KAK1607781.1"/>
    </source>
</evidence>
<organism evidence="12 13">
    <name type="scientific">Lolium multiflorum</name>
    <name type="common">Italian ryegrass</name>
    <name type="synonym">Lolium perenne subsp. multiflorum</name>
    <dbReference type="NCBI Taxonomy" id="4521"/>
    <lineage>
        <taxon>Eukaryota</taxon>
        <taxon>Viridiplantae</taxon>
        <taxon>Streptophyta</taxon>
        <taxon>Embryophyta</taxon>
        <taxon>Tracheophyta</taxon>
        <taxon>Spermatophyta</taxon>
        <taxon>Magnoliopsida</taxon>
        <taxon>Liliopsida</taxon>
        <taxon>Poales</taxon>
        <taxon>Poaceae</taxon>
        <taxon>BOP clade</taxon>
        <taxon>Pooideae</taxon>
        <taxon>Poodae</taxon>
        <taxon>Poeae</taxon>
        <taxon>Poeae Chloroplast Group 2 (Poeae type)</taxon>
        <taxon>Loliodinae</taxon>
        <taxon>Loliinae</taxon>
        <taxon>Lolium</taxon>
    </lineage>
</organism>
<comment type="subcellular location">
    <subcellularLocation>
        <location evidence="1">Membrane</location>
        <topology evidence="1">Single-pass membrane protein</topology>
    </subcellularLocation>
</comment>
<evidence type="ECO:0000256" key="6">
    <source>
        <dbReference type="ARBA" id="ARBA00025793"/>
    </source>
</evidence>